<dbReference type="Pfam" id="PF12802">
    <property type="entry name" value="MarR_2"/>
    <property type="match status" value="1"/>
</dbReference>
<dbReference type="InterPro" id="IPR036390">
    <property type="entry name" value="WH_DNA-bd_sf"/>
</dbReference>
<dbReference type="PANTHER" id="PTHR33164">
    <property type="entry name" value="TRANSCRIPTIONAL REGULATOR, MARR FAMILY"/>
    <property type="match status" value="1"/>
</dbReference>
<dbReference type="SMART" id="SM00347">
    <property type="entry name" value="HTH_MARR"/>
    <property type="match status" value="1"/>
</dbReference>
<reference evidence="5 6" key="1">
    <citation type="submission" date="2018-04" db="EMBL/GenBank/DDBJ databases">
        <title>Pararhodobacter oceanense sp. nov., isolated from marine intertidal sediment.</title>
        <authorList>
            <person name="Wang X.-L."/>
            <person name="Du Z.-J."/>
        </authorList>
    </citation>
    <scope>NUCLEOTIDE SEQUENCE [LARGE SCALE GENOMIC DNA]</scope>
    <source>
        <strain evidence="5 6">AM505</strain>
    </source>
</reference>
<dbReference type="OrthoDB" id="5522755at2"/>
<dbReference type="InterPro" id="IPR023187">
    <property type="entry name" value="Tscrpt_reg_MarR-type_CS"/>
</dbReference>
<evidence type="ECO:0000259" key="4">
    <source>
        <dbReference type="SMART" id="SM00347"/>
    </source>
</evidence>
<dbReference type="PANTHER" id="PTHR33164:SF89">
    <property type="entry name" value="MARR FAMILY REGULATORY PROTEIN"/>
    <property type="match status" value="1"/>
</dbReference>
<keyword evidence="3" id="KW-0804">Transcription</keyword>
<organism evidence="5 6">
    <name type="scientific">Pararhodobacter oceanensis</name>
    <dbReference type="NCBI Taxonomy" id="2172121"/>
    <lineage>
        <taxon>Bacteria</taxon>
        <taxon>Pseudomonadati</taxon>
        <taxon>Pseudomonadota</taxon>
        <taxon>Alphaproteobacteria</taxon>
        <taxon>Rhodobacterales</taxon>
        <taxon>Paracoccaceae</taxon>
        <taxon>Pararhodobacter</taxon>
    </lineage>
</organism>
<dbReference type="EMBL" id="QDKM01000002">
    <property type="protein sequence ID" value="PVH29977.1"/>
    <property type="molecule type" value="Genomic_DNA"/>
</dbReference>
<evidence type="ECO:0000313" key="5">
    <source>
        <dbReference type="EMBL" id="PVH29977.1"/>
    </source>
</evidence>
<dbReference type="GO" id="GO:0003700">
    <property type="term" value="F:DNA-binding transcription factor activity"/>
    <property type="evidence" value="ECO:0007669"/>
    <property type="project" value="InterPro"/>
</dbReference>
<evidence type="ECO:0000256" key="1">
    <source>
        <dbReference type="ARBA" id="ARBA00023015"/>
    </source>
</evidence>
<dbReference type="PROSITE" id="PS01117">
    <property type="entry name" value="HTH_MARR_1"/>
    <property type="match status" value="1"/>
</dbReference>
<dbReference type="InterPro" id="IPR000835">
    <property type="entry name" value="HTH_MarR-typ"/>
</dbReference>
<keyword evidence="1" id="KW-0805">Transcription regulation</keyword>
<protein>
    <submittedName>
        <fullName evidence="5">MarR family transcriptional regulator</fullName>
    </submittedName>
</protein>
<name>A0A2T8HX16_9RHOB</name>
<evidence type="ECO:0000256" key="2">
    <source>
        <dbReference type="ARBA" id="ARBA00023125"/>
    </source>
</evidence>
<evidence type="ECO:0000256" key="3">
    <source>
        <dbReference type="ARBA" id="ARBA00023163"/>
    </source>
</evidence>
<keyword evidence="2" id="KW-0238">DNA-binding</keyword>
<accession>A0A2T8HX16</accession>
<dbReference type="InterPro" id="IPR039422">
    <property type="entry name" value="MarR/SlyA-like"/>
</dbReference>
<dbReference type="GO" id="GO:0003677">
    <property type="term" value="F:DNA binding"/>
    <property type="evidence" value="ECO:0007669"/>
    <property type="project" value="UniProtKB-KW"/>
</dbReference>
<dbReference type="InterPro" id="IPR036388">
    <property type="entry name" value="WH-like_DNA-bd_sf"/>
</dbReference>
<dbReference type="SUPFAM" id="SSF46785">
    <property type="entry name" value="Winged helix' DNA-binding domain"/>
    <property type="match status" value="1"/>
</dbReference>
<dbReference type="Proteomes" id="UP000245911">
    <property type="component" value="Unassembled WGS sequence"/>
</dbReference>
<sequence>MDAAHAADLLVHVARLAHGQATDPSLTAAQWTALRYFASANRFSRTPSAFSQFHVTTRGTASQTVKSLVSLGLLQRTPCEHDGRVARIDVTEAGHLKLASDPLRDLSRCIDALPAAQRSAFTEALATISSALAGLRAAPQFGNCNDCGHCDTSQPASTYCRCTQSILGGADLGALCVDFVPLSDRRKG</sequence>
<comment type="caution">
    <text evidence="5">The sequence shown here is derived from an EMBL/GenBank/DDBJ whole genome shotgun (WGS) entry which is preliminary data.</text>
</comment>
<dbReference type="GO" id="GO:0006950">
    <property type="term" value="P:response to stress"/>
    <property type="evidence" value="ECO:0007669"/>
    <property type="project" value="TreeGrafter"/>
</dbReference>
<feature type="domain" description="HTH marR-type" evidence="4">
    <location>
        <begin position="17"/>
        <end position="118"/>
    </location>
</feature>
<gene>
    <name evidence="5" type="ORF">DDE20_05825</name>
</gene>
<proteinExistence type="predicted"/>
<evidence type="ECO:0000313" key="6">
    <source>
        <dbReference type="Proteomes" id="UP000245911"/>
    </source>
</evidence>
<dbReference type="AlphaFoldDB" id="A0A2T8HX16"/>
<dbReference type="Gene3D" id="1.10.10.10">
    <property type="entry name" value="Winged helix-like DNA-binding domain superfamily/Winged helix DNA-binding domain"/>
    <property type="match status" value="1"/>
</dbReference>
<keyword evidence="6" id="KW-1185">Reference proteome</keyword>